<dbReference type="Proteomes" id="UP000621436">
    <property type="component" value="Unassembled WGS sequence"/>
</dbReference>
<feature type="transmembrane region" description="Helical" evidence="6">
    <location>
        <begin position="36"/>
        <end position="55"/>
    </location>
</feature>
<proteinExistence type="inferred from homology"/>
<reference evidence="7" key="1">
    <citation type="submission" date="2020-11" db="EMBL/GenBank/DDBJ databases">
        <title>Halonatronomonas betainensis gen. nov., sp. nov. a novel haloalkaliphilic representative of the family Halanaerobiacae capable of betaine degradation.</title>
        <authorList>
            <person name="Boltyanskaya Y."/>
            <person name="Kevbrin V."/>
            <person name="Detkova E."/>
            <person name="Grouzdev D.S."/>
            <person name="Koziaeva V."/>
            <person name="Zhilina T."/>
        </authorList>
    </citation>
    <scope>NUCLEOTIDE SEQUENCE</scope>
    <source>
        <strain evidence="7">Z-7014</strain>
    </source>
</reference>
<dbReference type="PANTHER" id="PTHR34583">
    <property type="entry name" value="ANTIPORTER SUBUNIT MNHC2-RELATED"/>
    <property type="match status" value="1"/>
</dbReference>
<dbReference type="PANTHER" id="PTHR34583:SF3">
    <property type="entry name" value="MULTISUBUNIT SODIUM_HYDROGEN ANTIPORTER, MNHC SUBUNIT"/>
    <property type="match status" value="1"/>
</dbReference>
<gene>
    <name evidence="7" type="ORF">I0Q91_11240</name>
</gene>
<dbReference type="InterPro" id="IPR039428">
    <property type="entry name" value="NUOK/Mnh_C1-like"/>
</dbReference>
<dbReference type="Gene3D" id="1.10.287.3510">
    <property type="match status" value="1"/>
</dbReference>
<dbReference type="EMBL" id="JADPIE010000006">
    <property type="protein sequence ID" value="MBF8437660.1"/>
    <property type="molecule type" value="Genomic_DNA"/>
</dbReference>
<dbReference type="Pfam" id="PF00420">
    <property type="entry name" value="Oxidored_q2"/>
    <property type="match status" value="1"/>
</dbReference>
<keyword evidence="4 6" id="KW-1133">Transmembrane helix</keyword>
<evidence type="ECO:0000256" key="6">
    <source>
        <dbReference type="SAM" id="Phobius"/>
    </source>
</evidence>
<dbReference type="AlphaFoldDB" id="A0A931AW85"/>
<protein>
    <submittedName>
        <fullName evidence="7">Cation:proton antiporter subunit C</fullName>
    </submittedName>
</protein>
<keyword evidence="8" id="KW-1185">Reference proteome</keyword>
<comment type="subcellular location">
    <subcellularLocation>
        <location evidence="1">Membrane</location>
        <topology evidence="1">Multi-pass membrane protein</topology>
    </subcellularLocation>
</comment>
<comment type="similarity">
    <text evidence="2">Belongs to the CPA3 antiporters (TC 2.A.63) subunit C family.</text>
</comment>
<feature type="transmembrane region" description="Helical" evidence="6">
    <location>
        <begin position="6"/>
        <end position="24"/>
    </location>
</feature>
<evidence type="ECO:0000313" key="8">
    <source>
        <dbReference type="Proteomes" id="UP000621436"/>
    </source>
</evidence>
<evidence type="ECO:0000256" key="3">
    <source>
        <dbReference type="ARBA" id="ARBA00022692"/>
    </source>
</evidence>
<evidence type="ECO:0000256" key="1">
    <source>
        <dbReference type="ARBA" id="ARBA00004141"/>
    </source>
</evidence>
<evidence type="ECO:0000256" key="5">
    <source>
        <dbReference type="ARBA" id="ARBA00023136"/>
    </source>
</evidence>
<name>A0A931AW85_9FIRM</name>
<comment type="caution">
    <text evidence="7">The sequence shown here is derived from an EMBL/GenBank/DDBJ whole genome shotgun (WGS) entry which is preliminary data.</text>
</comment>
<keyword evidence="5 6" id="KW-0472">Membrane</keyword>
<keyword evidence="3 6" id="KW-0812">Transmembrane</keyword>
<dbReference type="InterPro" id="IPR050601">
    <property type="entry name" value="CPA3_antiporter_subunitC"/>
</dbReference>
<accession>A0A931AW85</accession>
<dbReference type="RefSeq" id="WP_427854503.1">
    <property type="nucleotide sequence ID" value="NZ_JADPIE010000006.1"/>
</dbReference>
<organism evidence="7 8">
    <name type="scientific">Halonatronomonas betaini</name>
    <dbReference type="NCBI Taxonomy" id="2778430"/>
    <lineage>
        <taxon>Bacteria</taxon>
        <taxon>Bacillati</taxon>
        <taxon>Bacillota</taxon>
        <taxon>Clostridia</taxon>
        <taxon>Halanaerobiales</taxon>
        <taxon>Halarsenatibacteraceae</taxon>
        <taxon>Halonatronomonas</taxon>
    </lineage>
</organism>
<evidence type="ECO:0000256" key="2">
    <source>
        <dbReference type="ARBA" id="ARBA00010388"/>
    </source>
</evidence>
<sequence>MYYFASIVLFLIGFYILLTHPNLIKKVIGLNVMDSAIFFFFVAVGFVADGGSPIVEGSQDALTVNPVPSGLMLTGIVVSVSVTAFALAIIIKVYQHYGTINVEEIYVVRSEREC</sequence>
<dbReference type="GO" id="GO:0016020">
    <property type="term" value="C:membrane"/>
    <property type="evidence" value="ECO:0007669"/>
    <property type="project" value="UniProtKB-SubCell"/>
</dbReference>
<feature type="transmembrane region" description="Helical" evidence="6">
    <location>
        <begin position="67"/>
        <end position="91"/>
    </location>
</feature>
<evidence type="ECO:0000313" key="7">
    <source>
        <dbReference type="EMBL" id="MBF8437660.1"/>
    </source>
</evidence>
<evidence type="ECO:0000256" key="4">
    <source>
        <dbReference type="ARBA" id="ARBA00022989"/>
    </source>
</evidence>